<dbReference type="EMBL" id="JACHYA010000001">
    <property type="protein sequence ID" value="MBB3170531.1"/>
    <property type="molecule type" value="Genomic_DNA"/>
</dbReference>
<reference evidence="2 5" key="2">
    <citation type="submission" date="2020-08" db="EMBL/GenBank/DDBJ databases">
        <title>Sequencing the genomes of 1000 actinobacteria strains.</title>
        <authorList>
            <person name="Klenk H.-P."/>
        </authorList>
    </citation>
    <scope>NUCLEOTIDE SEQUENCE [LARGE SCALE GENOMIC DNA]</scope>
    <source>
        <strain evidence="2 5">DSM 22242</strain>
    </source>
</reference>
<dbReference type="EMBL" id="SSTM01000001">
    <property type="protein sequence ID" value="TJW12251.1"/>
    <property type="molecule type" value="Genomic_DNA"/>
</dbReference>
<comment type="caution">
    <text evidence="2">The sequence shown here is derived from an EMBL/GenBank/DDBJ whole genome shotgun (WGS) entry which is preliminary data.</text>
</comment>
<dbReference type="GeneID" id="93355942"/>
<evidence type="ECO:0000313" key="3">
    <source>
        <dbReference type="EMBL" id="TJW12251.1"/>
    </source>
</evidence>
<accession>A0A3N0ACL7</accession>
<dbReference type="Proteomes" id="UP000530850">
    <property type="component" value="Unassembled WGS sequence"/>
</dbReference>
<dbReference type="Proteomes" id="UP000309454">
    <property type="component" value="Unassembled WGS sequence"/>
</dbReference>
<dbReference type="RefSeq" id="WP_123184629.1">
    <property type="nucleotide sequence ID" value="NZ_CANPEU010000001.1"/>
</dbReference>
<keyword evidence="4" id="KW-1185">Reference proteome</keyword>
<keyword evidence="1" id="KW-1133">Transmembrane helix</keyword>
<dbReference type="AlphaFoldDB" id="A0A3N0ACL7"/>
<keyword evidence="1" id="KW-0472">Membrane</keyword>
<name>A0A3N0ACL7_9ACTN</name>
<feature type="transmembrane region" description="Helical" evidence="1">
    <location>
        <begin position="30"/>
        <end position="52"/>
    </location>
</feature>
<evidence type="ECO:0000256" key="1">
    <source>
        <dbReference type="SAM" id="Phobius"/>
    </source>
</evidence>
<feature type="transmembrane region" description="Helical" evidence="1">
    <location>
        <begin position="119"/>
        <end position="138"/>
    </location>
</feature>
<sequence length="148" mass="15816">MANAAATGGLTDEQIAQEKKFMEGLPRMNWGALLLAPIWGPAHGMWATFLYYPLWIFVDNCVFAAVQQPTPLSVSVAVLLSVVTVGSCVAFGIVSQPLAAHRAERLGVSRATYLKRERIWAVAGAVGAVAVLALATWYNLSMRGLGAL</sequence>
<organism evidence="2 5">
    <name type="scientific">Parvibacter caecicola</name>
    <dbReference type="NCBI Taxonomy" id="747645"/>
    <lineage>
        <taxon>Bacteria</taxon>
        <taxon>Bacillati</taxon>
        <taxon>Actinomycetota</taxon>
        <taxon>Coriobacteriia</taxon>
        <taxon>Coriobacteriales</taxon>
        <taxon>Coriobacteriaceae</taxon>
        <taxon>Parvibacter</taxon>
    </lineage>
</organism>
<evidence type="ECO:0000313" key="5">
    <source>
        <dbReference type="Proteomes" id="UP000530850"/>
    </source>
</evidence>
<reference evidence="3 4" key="1">
    <citation type="submission" date="2019-04" db="EMBL/GenBank/DDBJ databases">
        <title>Microbes associate with the intestines of laboratory mice.</title>
        <authorList>
            <person name="Navarre W."/>
            <person name="Wong E."/>
            <person name="Huang K.C."/>
            <person name="Tropini C."/>
            <person name="Ng K."/>
            <person name="Yu B."/>
        </authorList>
    </citation>
    <scope>NUCLEOTIDE SEQUENCE [LARGE SCALE GENOMIC DNA]</scope>
    <source>
        <strain evidence="3 4">NM48_B13</strain>
    </source>
</reference>
<proteinExistence type="predicted"/>
<protein>
    <submittedName>
        <fullName evidence="3">Viscotoxin-A3</fullName>
    </submittedName>
</protein>
<dbReference type="OrthoDB" id="3173727at2"/>
<feature type="transmembrane region" description="Helical" evidence="1">
    <location>
        <begin position="72"/>
        <end position="98"/>
    </location>
</feature>
<keyword evidence="1" id="KW-0812">Transmembrane</keyword>
<gene>
    <name evidence="3" type="ORF">E5982_01205</name>
    <name evidence="2" type="ORF">FHR31_000311</name>
</gene>
<evidence type="ECO:0000313" key="2">
    <source>
        <dbReference type="EMBL" id="MBB3170531.1"/>
    </source>
</evidence>
<evidence type="ECO:0000313" key="4">
    <source>
        <dbReference type="Proteomes" id="UP000309454"/>
    </source>
</evidence>